<keyword evidence="5 6" id="KW-0411">Iron-sulfur</keyword>
<evidence type="ECO:0000313" key="10">
    <source>
        <dbReference type="Proteomes" id="UP000198656"/>
    </source>
</evidence>
<dbReference type="RefSeq" id="WP_092332231.1">
    <property type="nucleotide sequence ID" value="NZ_FNCP01000007.1"/>
</dbReference>
<dbReference type="Proteomes" id="UP000198656">
    <property type="component" value="Unassembled WGS sequence"/>
</dbReference>
<feature type="binding site" evidence="6">
    <location>
        <position position="317"/>
    </location>
    <ligand>
        <name>[4Fe-4S] cluster</name>
        <dbReference type="ChEBI" id="CHEBI:49883"/>
        <note>4Fe-4S-S-AdoMet</note>
    </ligand>
</feature>
<dbReference type="SFLD" id="SFLDG01082">
    <property type="entry name" value="B12-binding_domain_containing"/>
    <property type="match status" value="1"/>
</dbReference>
<gene>
    <name evidence="9" type="ORF">SAMN05443529_107174</name>
</gene>
<evidence type="ECO:0000256" key="2">
    <source>
        <dbReference type="ARBA" id="ARBA00022691"/>
    </source>
</evidence>
<comment type="cofactor">
    <cofactor evidence="6">
        <name>[4Fe-4S] cluster</name>
        <dbReference type="ChEBI" id="CHEBI:49883"/>
    </cofactor>
    <text evidence="6">Binds 1 [4Fe-4S] cluster. The cluster is coordinated with 3 cysteines and an exchangeable S-adenosyl-L-methionine.</text>
</comment>
<dbReference type="GO" id="GO:0005506">
    <property type="term" value="F:iron ion binding"/>
    <property type="evidence" value="ECO:0007669"/>
    <property type="project" value="UniProtKB-UniRule"/>
</dbReference>
<dbReference type="Pfam" id="PF04055">
    <property type="entry name" value="Radical_SAM"/>
    <property type="match status" value="1"/>
</dbReference>
<dbReference type="GO" id="GO:0003824">
    <property type="term" value="F:catalytic activity"/>
    <property type="evidence" value="ECO:0007669"/>
    <property type="project" value="InterPro"/>
</dbReference>
<dbReference type="PROSITE" id="PS51918">
    <property type="entry name" value="RADICAL_SAM"/>
    <property type="match status" value="1"/>
</dbReference>
<dbReference type="OrthoDB" id="9803479at2"/>
<feature type="domain" description="Radical SAM core" evidence="8">
    <location>
        <begin position="295"/>
        <end position="567"/>
    </location>
</feature>
<keyword evidence="10" id="KW-1185">Reference proteome</keyword>
<dbReference type="HAMAP" id="MF_01251">
    <property type="entry name" value="UPF0313"/>
    <property type="match status" value="1"/>
</dbReference>
<evidence type="ECO:0000256" key="1">
    <source>
        <dbReference type="ARBA" id="ARBA00022485"/>
    </source>
</evidence>
<keyword evidence="1 6" id="KW-0004">4Fe-4S</keyword>
<proteinExistence type="inferred from homology"/>
<feature type="binding site" evidence="6">
    <location>
        <position position="314"/>
    </location>
    <ligand>
        <name>[4Fe-4S] cluster</name>
        <dbReference type="ChEBI" id="CHEBI:49883"/>
        <note>4Fe-4S-S-AdoMet</note>
    </ligand>
</feature>
<evidence type="ECO:0000256" key="3">
    <source>
        <dbReference type="ARBA" id="ARBA00022723"/>
    </source>
</evidence>
<organism evidence="9 10">
    <name type="scientific">Desulfosporosinus hippei DSM 8344</name>
    <dbReference type="NCBI Taxonomy" id="1121419"/>
    <lineage>
        <taxon>Bacteria</taxon>
        <taxon>Bacillati</taxon>
        <taxon>Bacillota</taxon>
        <taxon>Clostridia</taxon>
        <taxon>Eubacteriales</taxon>
        <taxon>Desulfitobacteriaceae</taxon>
        <taxon>Desulfosporosinus</taxon>
    </lineage>
</organism>
<dbReference type="InterPro" id="IPR007197">
    <property type="entry name" value="rSAM"/>
</dbReference>
<sequence length="682" mass="76743">MRTLNFLPICKADMEALGWDELDFLLITGDAYVDHPSFGIAIIARVLEKKGFRVGIIAQPDWKDLKTFKVMGKPRLACLISGGNLDSMVNHYTAAKKKRHKDAYSPGGESGLRPDRATIVYSNRVREALPGVPIIIGGIEASLRRFAHYDYWSNEVRRSILLDSQADLLVFGMGEKPIVEVAQRLDTGEQIEQITDVKGTMVLLSESSKLQEDTLVLPSFEEVSKDKKKYASAFWIQYNQQDPFTGKPMVQSHGRKSVLQNKPSIPLNQAEMDAIYSLPYTGTYHPSYTEAGGVPAIEEVEFSLTSVRGCFGSCSFCALTFHQGRIVQSRSAESIIREAEKMTWNSRFKGYIHDVGGPTANFRRPACKKQLSKGACSHRQCLFPEPCSKLEVDHEEYIDLLRRLRSLPRVKKVFVRSGIRYDAVLADRKSKFIRELCEHHVSGQLKVAPEHVSDEVLRFMGKPGKGVYEEFVQEFRKANEKLGKQQYLVPYLMSSHPGSTIKEAVELAEYVRDMGVNPEQVQDFIPTPGTLSTCMYYTGLDPKTMTPVYIPRSMHEKAMQRALIQYRNPKNRALVEEALRLAHREDLIGFGPKCLIRPRNYVKDAQNEAGSKKGKKPTRRSGMKKKDPSAKEVPGKSSSYKGSPGNAKKSVVIKSDRVQPQSKPEGPKDVKRKKHASPKKIK</sequence>
<dbReference type="SMART" id="SM00729">
    <property type="entry name" value="Elp3"/>
    <property type="match status" value="1"/>
</dbReference>
<feature type="binding site" evidence="6">
    <location>
        <position position="310"/>
    </location>
    <ligand>
        <name>[4Fe-4S] cluster</name>
        <dbReference type="ChEBI" id="CHEBI:49883"/>
        <note>4Fe-4S-S-AdoMet</note>
    </ligand>
</feature>
<protein>
    <submittedName>
        <fullName evidence="9">Uncharacterized radical SAM protein YgiQ</fullName>
    </submittedName>
</protein>
<dbReference type="InterPro" id="IPR022946">
    <property type="entry name" value="UPF0313"/>
</dbReference>
<evidence type="ECO:0000256" key="5">
    <source>
        <dbReference type="ARBA" id="ARBA00023014"/>
    </source>
</evidence>
<evidence type="ECO:0000256" key="7">
    <source>
        <dbReference type="SAM" id="MobiDB-lite"/>
    </source>
</evidence>
<dbReference type="PANTHER" id="PTHR32331:SF0">
    <property type="entry name" value="UPF0313 PROTEIN YGIQ"/>
    <property type="match status" value="1"/>
</dbReference>
<name>A0A1G7Y245_9FIRM</name>
<dbReference type="SFLD" id="SFLDS00029">
    <property type="entry name" value="Radical_SAM"/>
    <property type="match status" value="1"/>
</dbReference>
<dbReference type="InterPro" id="IPR058240">
    <property type="entry name" value="rSAM_sf"/>
</dbReference>
<feature type="region of interest" description="Disordered" evidence="7">
    <location>
        <begin position="605"/>
        <end position="682"/>
    </location>
</feature>
<dbReference type="InterPro" id="IPR024560">
    <property type="entry name" value="UPF0313_C"/>
</dbReference>
<evidence type="ECO:0000256" key="6">
    <source>
        <dbReference type="HAMAP-Rule" id="MF_01251"/>
    </source>
</evidence>
<dbReference type="Gene3D" id="3.80.30.20">
    <property type="entry name" value="tm_1862 like domain"/>
    <property type="match status" value="1"/>
</dbReference>
<dbReference type="PANTHER" id="PTHR32331">
    <property type="entry name" value="UPF0313 PROTEIN YGIQ"/>
    <property type="match status" value="1"/>
</dbReference>
<dbReference type="SUPFAM" id="SSF102114">
    <property type="entry name" value="Radical SAM enzymes"/>
    <property type="match status" value="1"/>
</dbReference>
<keyword evidence="2 6" id="KW-0949">S-adenosyl-L-methionine</keyword>
<dbReference type="Pfam" id="PF08497">
    <property type="entry name" value="Radical_SAM_N"/>
    <property type="match status" value="1"/>
</dbReference>
<feature type="compositionally biased region" description="Basic and acidic residues" evidence="7">
    <location>
        <begin position="624"/>
        <end position="634"/>
    </location>
</feature>
<evidence type="ECO:0000313" key="9">
    <source>
        <dbReference type="EMBL" id="SDG90562.1"/>
    </source>
</evidence>
<dbReference type="SFLD" id="SFLDG01069">
    <property type="entry name" value="UPF0313"/>
    <property type="match status" value="1"/>
</dbReference>
<comment type="similarity">
    <text evidence="6">Belongs to the UPF0313 family.</text>
</comment>
<evidence type="ECO:0000256" key="4">
    <source>
        <dbReference type="ARBA" id="ARBA00023004"/>
    </source>
</evidence>
<feature type="compositionally biased region" description="Low complexity" evidence="7">
    <location>
        <begin position="635"/>
        <end position="645"/>
    </location>
</feature>
<feature type="compositionally biased region" description="Basic residues" evidence="7">
    <location>
        <begin position="612"/>
        <end position="623"/>
    </location>
</feature>
<feature type="compositionally biased region" description="Basic residues" evidence="7">
    <location>
        <begin position="670"/>
        <end position="682"/>
    </location>
</feature>
<dbReference type="NCBIfam" id="TIGR03904">
    <property type="entry name" value="SAM_YgiQ"/>
    <property type="match status" value="1"/>
</dbReference>
<dbReference type="InterPro" id="IPR013704">
    <property type="entry name" value="UPF0313_N"/>
</dbReference>
<accession>A0A1G7Y245</accession>
<evidence type="ECO:0000259" key="8">
    <source>
        <dbReference type="PROSITE" id="PS51918"/>
    </source>
</evidence>
<dbReference type="InterPro" id="IPR023404">
    <property type="entry name" value="rSAM_horseshoe"/>
</dbReference>
<dbReference type="EMBL" id="FNCP01000007">
    <property type="protein sequence ID" value="SDG90562.1"/>
    <property type="molecule type" value="Genomic_DNA"/>
</dbReference>
<reference evidence="10" key="1">
    <citation type="submission" date="2016-10" db="EMBL/GenBank/DDBJ databases">
        <authorList>
            <person name="Varghese N."/>
            <person name="Submissions S."/>
        </authorList>
    </citation>
    <scope>NUCLEOTIDE SEQUENCE [LARGE SCALE GENOMIC DNA]</scope>
    <source>
        <strain evidence="10">DSM 8344</strain>
    </source>
</reference>
<dbReference type="Pfam" id="PF11842">
    <property type="entry name" value="DUF3362"/>
    <property type="match status" value="1"/>
</dbReference>
<dbReference type="AlphaFoldDB" id="A0A1G7Y245"/>
<dbReference type="GO" id="GO:0051539">
    <property type="term" value="F:4 iron, 4 sulfur cluster binding"/>
    <property type="evidence" value="ECO:0007669"/>
    <property type="project" value="UniProtKB-KW"/>
</dbReference>
<dbReference type="InterPro" id="IPR006638">
    <property type="entry name" value="Elp3/MiaA/NifB-like_rSAM"/>
</dbReference>
<keyword evidence="4 6" id="KW-0408">Iron</keyword>
<dbReference type="STRING" id="1121419.SAMN05443529_107174"/>
<keyword evidence="3 6" id="KW-0479">Metal-binding</keyword>